<dbReference type="EMBL" id="ONZP01000096">
    <property type="protein sequence ID" value="SPJ73499.1"/>
    <property type="molecule type" value="Genomic_DNA"/>
</dbReference>
<gene>
    <name evidence="2" type="ORF">FTOL_03229</name>
</gene>
<feature type="region of interest" description="Disordered" evidence="1">
    <location>
        <begin position="262"/>
        <end position="293"/>
    </location>
</feature>
<evidence type="ECO:0000313" key="2">
    <source>
        <dbReference type="EMBL" id="SPJ73499.1"/>
    </source>
</evidence>
<feature type="compositionally biased region" description="Polar residues" evidence="1">
    <location>
        <begin position="271"/>
        <end position="282"/>
    </location>
</feature>
<proteinExistence type="predicted"/>
<accession>A0AAE8SFI2</accession>
<sequence>MSSPSESKPCDPKAKDAEYQALWQCCDRTSRKAIYFSATDQESKRAVLNEACRELMDKRREQGKVLCGTKVKTMVDLHLQRELNNRILAEARFGHLPSASPNTMPHHFNPNQVMANSVPMHAASTQYTVLPQEQHPQQSAPEFDFTLHGENNALGQELMYQQTTISKLINTLRTYDARIRELETRVLQPESKKGFEQEHDRARTMTYVPQPMFYHTSEYPVEYKKGPEQEHDRAKTTTYGPQPMFYHGSEYPVEGIEGLNGGGGIAYAQQRPLTPSSQTNGNDGDDSHHGIGL</sequence>
<name>A0AAE8SFI2_9HYPO</name>
<keyword evidence="3" id="KW-1185">Reference proteome</keyword>
<dbReference type="Proteomes" id="UP001187734">
    <property type="component" value="Unassembled WGS sequence"/>
</dbReference>
<evidence type="ECO:0000256" key="1">
    <source>
        <dbReference type="SAM" id="MobiDB-lite"/>
    </source>
</evidence>
<dbReference type="AlphaFoldDB" id="A0AAE8SFI2"/>
<organism evidence="2 3">
    <name type="scientific">Fusarium torulosum</name>
    <dbReference type="NCBI Taxonomy" id="33205"/>
    <lineage>
        <taxon>Eukaryota</taxon>
        <taxon>Fungi</taxon>
        <taxon>Dikarya</taxon>
        <taxon>Ascomycota</taxon>
        <taxon>Pezizomycotina</taxon>
        <taxon>Sordariomycetes</taxon>
        <taxon>Hypocreomycetidae</taxon>
        <taxon>Hypocreales</taxon>
        <taxon>Nectriaceae</taxon>
        <taxon>Fusarium</taxon>
    </lineage>
</organism>
<protein>
    <submittedName>
        <fullName evidence="2">Uncharacterized protein</fullName>
    </submittedName>
</protein>
<comment type="caution">
    <text evidence="2">The sequence shown here is derived from an EMBL/GenBank/DDBJ whole genome shotgun (WGS) entry which is preliminary data.</text>
</comment>
<evidence type="ECO:0000313" key="3">
    <source>
        <dbReference type="Proteomes" id="UP001187734"/>
    </source>
</evidence>
<reference evidence="2" key="1">
    <citation type="submission" date="2018-03" db="EMBL/GenBank/DDBJ databases">
        <authorList>
            <person name="Guldener U."/>
        </authorList>
    </citation>
    <scope>NUCLEOTIDE SEQUENCE</scope>
</reference>